<sequence length="162" mass="18784">MAAYNLKIENGQLSFQPKRDYLGKILFFGLIAAVIFLVTPMLSLYYQTKWGVLTIGIVSAFTAIYDFIFHFNVTYVFDQSVGYVFRKIPGLYTYKLMSFDEMYIIHTQEDGLLYYALSTKQNKFGKSYAISQPFGSNRKSIKRRELFETEVLSVLESFTRTS</sequence>
<keyword evidence="1" id="KW-0812">Transmembrane</keyword>
<dbReference type="Proteomes" id="UP000032049">
    <property type="component" value="Unassembled WGS sequence"/>
</dbReference>
<protein>
    <submittedName>
        <fullName evidence="2">Uncharacterized protein</fullName>
    </submittedName>
</protein>
<feature type="transmembrane region" description="Helical" evidence="1">
    <location>
        <begin position="21"/>
        <end position="46"/>
    </location>
</feature>
<evidence type="ECO:0000256" key="1">
    <source>
        <dbReference type="SAM" id="Phobius"/>
    </source>
</evidence>
<reference evidence="2 3" key="1">
    <citation type="submission" date="2015-01" db="EMBL/GenBank/DDBJ databases">
        <title>Draft genome sequence of Pedobacter sp. NL19 isolated from sludge of an effluent treatment pond in an abandoned uranium mine.</title>
        <authorList>
            <person name="Santos T."/>
            <person name="Caetano T."/>
            <person name="Covas C."/>
            <person name="Cruz A."/>
            <person name="Mendo S."/>
        </authorList>
    </citation>
    <scope>NUCLEOTIDE SEQUENCE [LARGE SCALE GENOMIC DNA]</scope>
    <source>
        <strain evidence="2 3">NL19</strain>
    </source>
</reference>
<keyword evidence="3" id="KW-1185">Reference proteome</keyword>
<comment type="caution">
    <text evidence="2">The sequence shown here is derived from an EMBL/GenBank/DDBJ whole genome shotgun (WGS) entry which is preliminary data.</text>
</comment>
<dbReference type="EMBL" id="JXRA01000089">
    <property type="protein sequence ID" value="KIO75654.1"/>
    <property type="molecule type" value="Genomic_DNA"/>
</dbReference>
<evidence type="ECO:0000313" key="2">
    <source>
        <dbReference type="EMBL" id="KIO75654.1"/>
    </source>
</evidence>
<accession>A0A0D0FT81</accession>
<evidence type="ECO:0000313" key="3">
    <source>
        <dbReference type="Proteomes" id="UP000032049"/>
    </source>
</evidence>
<proteinExistence type="predicted"/>
<feature type="transmembrane region" description="Helical" evidence="1">
    <location>
        <begin position="52"/>
        <end position="77"/>
    </location>
</feature>
<keyword evidence="1" id="KW-1133">Transmembrane helix</keyword>
<dbReference type="STRING" id="1503925.TH53_19405"/>
<dbReference type="AlphaFoldDB" id="A0A0D0FT81"/>
<organism evidence="2 3">
    <name type="scientific">Pedobacter lusitanus</name>
    <dbReference type="NCBI Taxonomy" id="1503925"/>
    <lineage>
        <taxon>Bacteria</taxon>
        <taxon>Pseudomonadati</taxon>
        <taxon>Bacteroidota</taxon>
        <taxon>Sphingobacteriia</taxon>
        <taxon>Sphingobacteriales</taxon>
        <taxon>Sphingobacteriaceae</taxon>
        <taxon>Pedobacter</taxon>
    </lineage>
</organism>
<keyword evidence="1" id="KW-0472">Membrane</keyword>
<gene>
    <name evidence="2" type="ORF">TH53_19405</name>
</gene>
<dbReference type="RefSeq" id="WP_041884493.1">
    <property type="nucleotide sequence ID" value="NZ_CP157278.1"/>
</dbReference>
<name>A0A0D0FT81_9SPHI</name>
<dbReference type="OrthoDB" id="711075at2"/>